<dbReference type="AlphaFoldDB" id="A0AAD4WMK1"/>
<sequence>MSLGIKGGGGWCLVFEREWECEIIWEFLGCGVGTSIEQLLCMGSHHQQIGTSKPIPMVVMGSYDPIDPIVAPSIEVVKRVYYSGCGSSFSHTWHPSSKLQGCLSSQWN</sequence>
<name>A0AAD4WMK1_PRUDU</name>
<comment type="caution">
    <text evidence="1">The sequence shown here is derived from an EMBL/GenBank/DDBJ whole genome shotgun (WGS) entry which is preliminary data.</text>
</comment>
<gene>
    <name evidence="1" type="ORF">L3X38_012684</name>
</gene>
<organism evidence="1 2">
    <name type="scientific">Prunus dulcis</name>
    <name type="common">Almond</name>
    <name type="synonym">Amygdalus dulcis</name>
    <dbReference type="NCBI Taxonomy" id="3755"/>
    <lineage>
        <taxon>Eukaryota</taxon>
        <taxon>Viridiplantae</taxon>
        <taxon>Streptophyta</taxon>
        <taxon>Embryophyta</taxon>
        <taxon>Tracheophyta</taxon>
        <taxon>Spermatophyta</taxon>
        <taxon>Magnoliopsida</taxon>
        <taxon>eudicotyledons</taxon>
        <taxon>Gunneridae</taxon>
        <taxon>Pentapetalae</taxon>
        <taxon>rosids</taxon>
        <taxon>fabids</taxon>
        <taxon>Rosales</taxon>
        <taxon>Rosaceae</taxon>
        <taxon>Amygdaloideae</taxon>
        <taxon>Amygdaleae</taxon>
        <taxon>Prunus</taxon>
    </lineage>
</organism>
<dbReference type="EMBL" id="JAJFAZ020000002">
    <property type="protein sequence ID" value="KAI5344807.1"/>
    <property type="molecule type" value="Genomic_DNA"/>
</dbReference>
<evidence type="ECO:0000313" key="2">
    <source>
        <dbReference type="Proteomes" id="UP001054821"/>
    </source>
</evidence>
<protein>
    <submittedName>
        <fullName evidence="1">Uncharacterized protein</fullName>
    </submittedName>
</protein>
<dbReference type="Proteomes" id="UP001054821">
    <property type="component" value="Chromosome 2"/>
</dbReference>
<keyword evidence="2" id="KW-1185">Reference proteome</keyword>
<accession>A0AAD4WMK1</accession>
<evidence type="ECO:0000313" key="1">
    <source>
        <dbReference type="EMBL" id="KAI5344807.1"/>
    </source>
</evidence>
<proteinExistence type="predicted"/>
<reference evidence="1 2" key="1">
    <citation type="journal article" date="2022" name="G3 (Bethesda)">
        <title>Whole-genome sequence and methylome profiling of the almond [Prunus dulcis (Mill.) D.A. Webb] cultivar 'Nonpareil'.</title>
        <authorList>
            <person name="D'Amico-Willman K.M."/>
            <person name="Ouma W.Z."/>
            <person name="Meulia T."/>
            <person name="Sideli G.M."/>
            <person name="Gradziel T.M."/>
            <person name="Fresnedo-Ramirez J."/>
        </authorList>
    </citation>
    <scope>NUCLEOTIDE SEQUENCE [LARGE SCALE GENOMIC DNA]</scope>
    <source>
        <strain evidence="1">Clone GOH B32 T37-40</strain>
    </source>
</reference>